<proteinExistence type="inferred from homology"/>
<feature type="domain" description="PH" evidence="11">
    <location>
        <begin position="1715"/>
        <end position="1825"/>
    </location>
</feature>
<evidence type="ECO:0000259" key="14">
    <source>
        <dbReference type="PROSITE" id="PS51680"/>
    </source>
</evidence>
<dbReference type="SMART" id="SM00233">
    <property type="entry name" value="PH"/>
    <property type="match status" value="1"/>
</dbReference>
<feature type="compositionally biased region" description="Basic and acidic residues" evidence="10">
    <location>
        <begin position="560"/>
        <end position="570"/>
    </location>
</feature>
<keyword evidence="7" id="KW-0445">Lipid transport</keyword>
<dbReference type="Pfam" id="PF06101">
    <property type="entry name" value="Vps62"/>
    <property type="match status" value="2"/>
</dbReference>
<dbReference type="PROSITE" id="PS50003">
    <property type="entry name" value="PH_DOMAIN"/>
    <property type="match status" value="1"/>
</dbReference>
<dbReference type="InterPro" id="IPR009291">
    <property type="entry name" value="Vps62"/>
</dbReference>
<reference evidence="15 16" key="1">
    <citation type="submission" date="2019-01" db="EMBL/GenBank/DDBJ databases">
        <title>Sequencing of cultivated peanut Arachis hypogaea provides insights into genome evolution and oil improvement.</title>
        <authorList>
            <person name="Chen X."/>
        </authorList>
    </citation>
    <scope>NUCLEOTIDE SEQUENCE [LARGE SCALE GENOMIC DNA]</scope>
    <source>
        <strain evidence="16">cv. Fuhuasheng</strain>
        <tissue evidence="15">Leaves</tissue>
    </source>
</reference>
<dbReference type="GO" id="GO:0005634">
    <property type="term" value="C:nucleus"/>
    <property type="evidence" value="ECO:0007669"/>
    <property type="project" value="UniProtKB-SubCell"/>
</dbReference>
<evidence type="ECO:0000313" key="16">
    <source>
        <dbReference type="Proteomes" id="UP000289738"/>
    </source>
</evidence>
<sequence>MEMHDVSENRSTDAYLIEGTGLNPQLTSPNFQQFEAMFSEGAPEFIVDQNLYYPSATNYGYYCTGFESPVEWEDHHRIFGVDGPEIQYMGAQNESFPYVYYTPSYGYAQSPYNPYNPYIPGAMMGVDGSFGGAQHYYSLPSYQNPVSSPGYIPFVVPPDNLPDSFVDPLIDTSASVSKPDGRGFKHKFNSVSGAFTKNSSKPLSNQASSLARVLEGPRANAGVKKDSNIGSVSGSGFLNMTPSPIHESASAKLRPKFHVGKVPSDVNSNTDVLGEQNRGPRISRSKHQLSVKAYTTKAGDGNTHGNIIIYTDQYNREDFPLEYENANFFVIKSYSEDDVHKSIKYNVWSSTPHGNKKLESAYEDAKRIAAGKSGGCPIFLFFSVNASGQFCGVAEMVGSVDFNKDMDFWQQDKWSGSFPVKWHIIKDVPNGSFRHIILENNESKPVTNSRDTQEIMYKKGLEMLKIFKSHTLKTTLLDDFMYYENRQKIMQEEKAKLLIKSFQNPLLMPTMEPPRKLNFVVDVPQVNDEKNSKTDDKFDRLVSSVKETVQSSDVTSTKSTNEKAEKTTADKEDISSILKIGSVSITPKQGETKPSSIGVSDREPVDIVTVGSMQVKVNGFSESSSVLKVGSIPLDRKALQLDKGTAYECDHAPSPLHPVRVGKPTLNSTEHSSVAVAMAGSSNRREGKNAMVPKPELLDFDVELQPPYATFSGNVGDNVASSSGSQLRSFFVGMGFQPSLVDKAIEENGDQNSDRLLEVLLSYSALQKSNSESSDSLESLFDDKDSPEISTVNQPKEELDEFGEFIDDKRSSLLMMNFSAEEVDFAISKLGDGASVPELVDFIFAAQIAKKLNRETVHIKRETIDITCDDTGGETSNERLFGIMEKTLQLLEMGFSENEVSSAVDRLGTEVPISELANYIFAEQSGIEYVMEYKYPFTSMYSMGIKEEQQWDGTAEVKTEFFGYEAPQSGPINFRGTFSDRGKRVKEEGIDEFANGASDMGYSDFMENDRSKRPKNEYEEDESSSFLDIYWMEERVDAQVARMTELHRSKPARTLSDIAAKSPFFLFGNVSNISYESWTKMSQFLYVEPEFVNTRFFSALNRIEGYLHNLPFEGRTHILPKPPLTIEETMPRTTKWWPSWDSRKQLSSICCETNGISRHCEWIGKILADSGGVPTPEQQEDIVRSCRILNLVWTGQYKLSPVEPDKLEFILGYPLDHTSAVCNLAERLELLKYCFQTDTLGYHLSVLKPLFPNGLTVLSIFSGIGGAEIALHRLGIKMKAVVSVETSEAKRKILERWWRVSGQKGNLVQMEEVQKLTSKTLQGLINKFGVFDLVIYQHPNSYASSRIDPTGRHPAFDFSFVESVRLLQRVLHLLRRYLGEYVHGLSQETLRISVWNGDVVLKDLRLKAEALNSLKLPVTVKAGFVGSITLKVPWKRLGKEPVIVLIDRVFVLAQPVPDRRTMKEEDREKLFQAKLQQIEELESATLDAISKSKFVKRSKAVSPTVALETATALQMKIEKVTRRAQEQFQMVLEEKSRFAFDVDLDAPKVRIPLRSRGSARCDSHFLLDFGHFTLHTAESQSDEQRHNLYSRFYISGRDFAAFFTDCGSDFGSCSLVKPTHDSQIISSPRAKEADNVYSVIDRCGMAVLVNQIKVPHPSYPSTCISIQVPNLCIQFSPERFCRIMELLSILRKTMETCNQPTPDSLHSKLAPWSRDLVVDGRILVWKGIGNSVATWQTCFLVLSGSYLYVFETAESQSYQRYLSMAGKQVLEVPPTNVGGSPFCIAISSRGMDFQKALESSSTWILDFREEKEKARWFKRLIQATYEASAPLSVDVLDDSNSDAACDNVLNTSKKSADIVINGALVETKLLIYGKAGDTLDGKFGESLMLEVIADGGKMHLALANADLTMKMKLHSLKVKDELQARLSVTPQYLAVSVLKESVSSSPSALFDSHGKDASLGFPDDDDSFSDALSDFISHVEGGNHLHNMDLDMQGGMGIASDFESLESLIHEKEIEKGKYTPREVYYEAEGTDNLHFVSVTFATRSSSSPDYDGIDTQMCVRMSKLEFFCNRPTILALISFGLDISSGNKGKSDTSTIATSPEQTSMKKDKTDEKERVKGLLGFGKERVVFHLNMNVDSVTIFLNKEDGSQLATLVQENFLVDLKVHPSSLSICGTLGNFRLRDTCLGPEQCWDWLCDIRNPGVESLIKFKFNSYSAGDDDYEGYAYKLQGQLSAVRIVFLNRFVQEIMVYFMELATPRTEEAIKLVDKVGGFEWLIKKHEIDGATALKLDLLLDTPIIIFPRDSLSKKWHGSREEDPSAVHIDILHAQILGINMSVGIDGCLGKPMIREGQGFDIFVRRSLRDVFRKVPNFSLEVKVDLLHVIMSDKEYKVILDCTCWNLREPPRLPASFRGGSSDSKDTIKLLVDKVNTNSQQLLSQTVTIMAVVVNHALLELCNGTETDLFVTIPKFSILDVRPDTKPEMRLMLGSSTDASKQSVTGKVPFALNTGSFRRTISDTGVDVDMPISTMFLMDCRWRTSSQSFVIRVQQPRVLVVPDFLLAVAEFFVPALGALTGREETMDPKNDPISRNNSIVLMESIYKQKEDVVYLSPSKQLVVDHVGVDEYIYDGCGKVICLSVETDTKEARTVRFRPIIVIGHGKKLRFVNVKIENGSLLRKYTYLSNDSSYSVSIDDGVDIVAPDILSSGDEKSLDNMNQMSSTYTDSQSESEMTRSFTFETQVVSSELTFYDGTKSFLDDSSYGEKLIRAKLDMSFMYASKGKDSWIRTLVKDFTLEAGSGLVILDPVDISGGYTSVKDKTNISLLSTDICVHLSLSAATLILNLQSQASAALSFGNATPLVQCSNYDRIWVSEKETGPNKNITFWRARAPSNYVVLGDCVTSRPIPPSQAVMAVSNTYGRVRKPVDFYLIGSLLKILGHDGPDGHSISGSDCSLWMPIPPPGYVALGCVAHTGNQPPPKHVVHCLRSDLVTSAEYSDCLHNIPSNEQFTSVFSIWRLDNAVGSFFAHFSTGCPLKDSCYDLNHLLLWNSNRAPLMDPFSSFNSDNEDIEDTRKSVTTSGWDIVKSISKAANSYISTPNFERIWWDKGGDLRHPVSIWRPIARHGYAVVGDCITEGLEPPALGIVFKSDNPDLSSKPVQFTKVSHILGKGIEEVFFWYPIPPPGYVSLGCVVSRTNEPPSADLFCCPRMDLVSQANIHEVPLSRSSSSRAPQCWSIWKVENQACTFLARSDLKKPSSRLAYIIGDSVKPKTRENINAELKLRYFSLTILDSLYGMMRPLFDTTITNIKLATHGGLEGMNAVLISSIVASAFNAKLEAWEPFVEPFDGIFKFESYDTNVQSEFGVGKRIRMSATSILNVNISAASLDTFVGSILSWRRQMELEEKASKLNMEAGDQQSKGEDTAFSALDEDDLQTVVVENNLGCDIFVKKVEHNVNTVDKLNHGDCASVWIPPPRFSNRLNVADESREARYYVAVHILEAKVGLSLIDDGNSHNFFCALRLVVDSQASEQQKLFPQSARTKCVKPVVSQSDQDEGTVKWNELFIFEVPRKAPAKLEVEVTNLAAKAGKGDVVGALSFPVGHGANILRKVASTRMFHQSYDVQSIRSYPLSKMVQHSNAEAINEGFLYVSTSYFERNTIAKHQKDMESLNDVDREIGFWVGLGQEGEWESIRSLLPLSVVPKSLENEYVAMEVLMKNGKKHVIFRGLVTVVNDSDVTMNILTSRSSHGIDPSPGAYSSNTVVEEVFQNQYYQPSYGWSNNWPLTEHDAPGHWSTRDFSYSSKDFFEPPLPPGWKWTSGWSIDKFQYVDKEGWAYGPDLKNLQWPPTSSTFSTKSSSDVVRRRRWIRTRQNFSDQGKEYIQSGASTLHPGASTVLPLRSTSKNSNHYLQVQPNSNGSMPSYSWGCAVAVGSTYMYSKDQPVDQSSRRNSATSNCSMNLNELEKKDILLCCNPSSGSKQLWLSVGIDATVLNTELNAPVYDWRVSVNSPIKLENRLPCPAEFSISEKTKEGNCVEQHQGVVSSRQSVHIYSADIRKPLYLTLFVKGGWVMDKDAILVLDPSFSNHVSSFWMVHPKSRRRLRLSIELDMGETSTAPKTLRLFVPYWIVNDSSLLLAYRVVDVEALENTEADSVLLSRAAKSARTALKNPISSLDRRHSNSRGNLQVLEVIEDSSPFPSMLSPQDYAGHSGAAMFQSQKDAYLSPRVGLSVSLRHSEIYSSGISLLELENKERIDVKAFNSDGSYYKLSALLNMTSDRTKVVHFQPHTIFINRVGCSVCLQQCDTQSALWIHPDDPPKPFGWQTSAKVELLKLHVDGYKWSAPFSVSYEGVMRISLNKEAGGDPMQLRVAVRTGAKKSRFEVIFRANSLRSPYRIENRSMFLPIRFRQVDGTADSWQLLLPNSAASFLWEDLGRRRLLELFEDGTDPMKSLKYDIDEVADHQPTQTGDGPTKAMRVTILKEEKINVVKISDWMPETEPAGVLGKRHLSAMSESQKQQLTAISNSEFHINFDLAELGISIIDHTPEEILYLSVQNLVLAYSTGLGSGISRFKLRMGGLQVDNQLPLTPMPVLFRPQRLVAEIDYILKFSVTMQSDGSLDLCVYPYIGLHGPEGSAFLINIHEPIIWRLHEMIQVVKLGRLTDSQTTAASVDPIIQIGVLNISEIRFKVSMTMSPSQRPRGVLGFWASLMTALGNMENMPVKINQKFHENVCMRQSSMISMAVSNIRKDLLGQPLQLLSGVDILGNASSALGHMSKGVAALSMDKKFIQSRMRQESKGVEDFGDVLREGGGALAKGLFRGVTGILTKPLEGAKSSGVEGFVQGVGKGIIGAAAQPVSGVLDLLSKTTEGANAMRMKIASAITSEEQLLRRRLPRVIGGDNLLRLYDEYKAQGQVILQLAESGSFFSQVDLFKVRGKFALTDAYEDHFMLRKGKILMITHRRLILLQQPSNVIGQRKFIPARDPCSIQWDIRWDDLATMELTHGKKDNPKSPPTRLILYLKSRTLDTKENVRIVKCIPESHQALEVYSSIDRAFHTYGPGASKVTLAKNAKKPYSPHVEGSKVDLTLKEVTPGSTPVSSIFGSSSSRRYS</sequence>
<feature type="compositionally biased region" description="Polar residues" evidence="10">
    <location>
        <begin position="549"/>
        <end position="559"/>
    </location>
</feature>
<name>A0A445EM89_ARAHY</name>
<dbReference type="InterPro" id="IPR011993">
    <property type="entry name" value="PH-like_dom_sf"/>
</dbReference>
<dbReference type="SUPFAM" id="SSF53335">
    <property type="entry name" value="S-adenosyl-L-methionine-dependent methyltransferases"/>
    <property type="match status" value="1"/>
</dbReference>
<evidence type="ECO:0000256" key="9">
    <source>
        <dbReference type="ARBA" id="ARBA00023242"/>
    </source>
</evidence>
<dbReference type="Pfam" id="PF12624">
    <property type="entry name" value="VPS13_N"/>
    <property type="match status" value="1"/>
</dbReference>
<protein>
    <submittedName>
        <fullName evidence="15">Uncharacterized protein</fullName>
    </submittedName>
</protein>
<dbReference type="SUPFAM" id="SSF50729">
    <property type="entry name" value="PH domain-like"/>
    <property type="match status" value="1"/>
</dbReference>
<keyword evidence="8" id="KW-0238">DNA-binding</keyword>
<dbReference type="GO" id="GO:0006869">
    <property type="term" value="P:lipid transport"/>
    <property type="evidence" value="ECO:0007669"/>
    <property type="project" value="UniProtKB-KW"/>
</dbReference>
<dbReference type="GO" id="GO:0008168">
    <property type="term" value="F:methyltransferase activity"/>
    <property type="evidence" value="ECO:0007669"/>
    <property type="project" value="UniProtKB-KW"/>
</dbReference>
<dbReference type="CDD" id="cd21134">
    <property type="entry name" value="YTH"/>
    <property type="match status" value="1"/>
</dbReference>
<dbReference type="InterPro" id="IPR026854">
    <property type="entry name" value="VPS13_N"/>
</dbReference>
<dbReference type="InterPro" id="IPR015940">
    <property type="entry name" value="UBA"/>
</dbReference>
<comment type="similarity">
    <text evidence="2">Belongs to the VPS13 family.</text>
</comment>
<feature type="region of interest" description="Disordered" evidence="10">
    <location>
        <begin position="2088"/>
        <end position="2111"/>
    </location>
</feature>
<dbReference type="InterPro" id="IPR009543">
    <property type="entry name" value="VPS13_VAB"/>
</dbReference>
<feature type="region of interest" description="Disordered" evidence="10">
    <location>
        <begin position="260"/>
        <end position="288"/>
    </location>
</feature>
<dbReference type="PROSITE" id="PS50882">
    <property type="entry name" value="YTH"/>
    <property type="match status" value="1"/>
</dbReference>
<dbReference type="GO" id="GO:0003723">
    <property type="term" value="F:RNA binding"/>
    <property type="evidence" value="ECO:0007669"/>
    <property type="project" value="InterPro"/>
</dbReference>
<keyword evidence="3" id="KW-0813">Transport</keyword>
<feature type="domain" description="YTH" evidence="13">
    <location>
        <begin position="326"/>
        <end position="467"/>
    </location>
</feature>
<dbReference type="Gene3D" id="2.30.29.30">
    <property type="entry name" value="Pleckstrin-homology domain (PH domain)/Phosphotyrosine-binding domain (PTB)"/>
    <property type="match status" value="1"/>
</dbReference>
<evidence type="ECO:0000259" key="13">
    <source>
        <dbReference type="PROSITE" id="PS50882"/>
    </source>
</evidence>
<evidence type="ECO:0000256" key="7">
    <source>
        <dbReference type="ARBA" id="ARBA00023055"/>
    </source>
</evidence>
<dbReference type="PROSITE" id="PS51680">
    <property type="entry name" value="SAM_MT_DRM"/>
    <property type="match status" value="1"/>
</dbReference>
<dbReference type="PROSITE" id="PS50030">
    <property type="entry name" value="UBA"/>
    <property type="match status" value="1"/>
</dbReference>
<evidence type="ECO:0000259" key="11">
    <source>
        <dbReference type="PROSITE" id="PS50003"/>
    </source>
</evidence>
<dbReference type="Pfam" id="PF25037">
    <property type="entry name" value="VPS13_C"/>
    <property type="match status" value="1"/>
</dbReference>
<dbReference type="InterPro" id="IPR001849">
    <property type="entry name" value="PH_domain"/>
</dbReference>
<keyword evidence="9" id="KW-0539">Nucleus</keyword>
<evidence type="ECO:0000256" key="8">
    <source>
        <dbReference type="ARBA" id="ARBA00023125"/>
    </source>
</evidence>
<dbReference type="CDD" id="cd00030">
    <property type="entry name" value="C2"/>
    <property type="match status" value="1"/>
</dbReference>
<evidence type="ECO:0000256" key="4">
    <source>
        <dbReference type="ARBA" id="ARBA00022603"/>
    </source>
</evidence>
<dbReference type="InterPro" id="IPR056748">
    <property type="entry name" value="VPS13-like_C"/>
</dbReference>
<dbReference type="Gene3D" id="3.10.590.10">
    <property type="entry name" value="ph1033 like domains"/>
    <property type="match status" value="1"/>
</dbReference>
<comment type="caution">
    <text evidence="15">The sequence shown here is derived from an EMBL/GenBank/DDBJ whole genome shotgun (WGS) entry which is preliminary data.</text>
</comment>
<evidence type="ECO:0000256" key="1">
    <source>
        <dbReference type="ARBA" id="ARBA00004123"/>
    </source>
</evidence>
<dbReference type="GO" id="GO:0003677">
    <property type="term" value="F:DNA binding"/>
    <property type="evidence" value="ECO:0007669"/>
    <property type="project" value="UniProtKB-KW"/>
</dbReference>
<dbReference type="PANTHER" id="PTHR45523">
    <property type="entry name" value="TETRATRICOPEPTIDE REPEAT (TPR)-CONTAINING PROTEIN-RELATED"/>
    <property type="match status" value="1"/>
</dbReference>
<evidence type="ECO:0000259" key="12">
    <source>
        <dbReference type="PROSITE" id="PS50030"/>
    </source>
</evidence>
<dbReference type="InterPro" id="IPR029063">
    <property type="entry name" value="SAM-dependent_MTases_sf"/>
</dbReference>
<keyword evidence="5" id="KW-0808">Transferase</keyword>
<feature type="region of interest" description="Disordered" evidence="10">
    <location>
        <begin position="549"/>
        <end position="570"/>
    </location>
</feature>
<dbReference type="Pfam" id="PF00169">
    <property type="entry name" value="PH"/>
    <property type="match status" value="1"/>
</dbReference>
<evidence type="ECO:0000256" key="10">
    <source>
        <dbReference type="SAM" id="MobiDB-lite"/>
    </source>
</evidence>
<gene>
    <name evidence="15" type="ORF">Ahy_A01g001140</name>
</gene>
<evidence type="ECO:0000256" key="3">
    <source>
        <dbReference type="ARBA" id="ARBA00022448"/>
    </source>
</evidence>
<keyword evidence="6" id="KW-0949">S-adenosyl-L-methionine</keyword>
<dbReference type="Pfam" id="PF04146">
    <property type="entry name" value="YTH"/>
    <property type="match status" value="1"/>
</dbReference>
<dbReference type="InterPro" id="IPR030380">
    <property type="entry name" value="SAM_MeTfrase_DRM"/>
</dbReference>
<feature type="domain" description="SAM-dependent MTase DRM-type" evidence="14">
    <location>
        <begin position="1051"/>
        <end position="1377"/>
    </location>
</feature>
<evidence type="ECO:0000256" key="2">
    <source>
        <dbReference type="ARBA" id="ARBA00006545"/>
    </source>
</evidence>
<accession>A0A445EM89</accession>
<dbReference type="EMBL" id="SDMP01000001">
    <property type="protein sequence ID" value="RYR76558.1"/>
    <property type="molecule type" value="Genomic_DNA"/>
</dbReference>
<dbReference type="Gene3D" id="3.40.50.150">
    <property type="entry name" value="Vaccinia Virus protein VP39"/>
    <property type="match status" value="1"/>
</dbReference>
<feature type="domain" description="UBA" evidence="12">
    <location>
        <begin position="875"/>
        <end position="923"/>
    </location>
</feature>
<organism evidence="15 16">
    <name type="scientific">Arachis hypogaea</name>
    <name type="common">Peanut</name>
    <dbReference type="NCBI Taxonomy" id="3818"/>
    <lineage>
        <taxon>Eukaryota</taxon>
        <taxon>Viridiplantae</taxon>
        <taxon>Streptophyta</taxon>
        <taxon>Embryophyta</taxon>
        <taxon>Tracheophyta</taxon>
        <taxon>Spermatophyta</taxon>
        <taxon>Magnoliopsida</taxon>
        <taxon>eudicotyledons</taxon>
        <taxon>Gunneridae</taxon>
        <taxon>Pentapetalae</taxon>
        <taxon>rosids</taxon>
        <taxon>fabids</taxon>
        <taxon>Fabales</taxon>
        <taxon>Fabaceae</taxon>
        <taxon>Papilionoideae</taxon>
        <taxon>50 kb inversion clade</taxon>
        <taxon>dalbergioids sensu lato</taxon>
        <taxon>Dalbergieae</taxon>
        <taxon>Pterocarpus clade</taxon>
        <taxon>Arachis</taxon>
    </lineage>
</organism>
<keyword evidence="4" id="KW-0489">Methyltransferase</keyword>
<dbReference type="InterPro" id="IPR007275">
    <property type="entry name" value="YTH_domain"/>
</dbReference>
<comment type="subcellular location">
    <subcellularLocation>
        <location evidence="1">Nucleus</location>
    </subcellularLocation>
</comment>
<dbReference type="Proteomes" id="UP000289738">
    <property type="component" value="Chromosome A01"/>
</dbReference>
<evidence type="ECO:0000256" key="6">
    <source>
        <dbReference type="ARBA" id="ARBA00022691"/>
    </source>
</evidence>
<evidence type="ECO:0000313" key="15">
    <source>
        <dbReference type="EMBL" id="RYR76558.1"/>
    </source>
</evidence>
<evidence type="ECO:0000256" key="5">
    <source>
        <dbReference type="ARBA" id="ARBA00022679"/>
    </source>
</evidence>
<keyword evidence="16" id="KW-1185">Reference proteome</keyword>
<dbReference type="GO" id="GO:0032259">
    <property type="term" value="P:methylation"/>
    <property type="evidence" value="ECO:0007669"/>
    <property type="project" value="UniProtKB-KW"/>
</dbReference>
<dbReference type="PANTHER" id="PTHR45523:SF2">
    <property type="entry name" value="OS02G0470600 PROTEIN"/>
    <property type="match status" value="1"/>
</dbReference>
<feature type="compositionally biased region" description="Polar residues" evidence="10">
    <location>
        <begin position="2088"/>
        <end position="2104"/>
    </location>
</feature>
<dbReference type="Pfam" id="PF25036">
    <property type="entry name" value="VPS13_VAB"/>
    <property type="match status" value="1"/>
</dbReference>